<proteinExistence type="predicted"/>
<dbReference type="Proteomes" id="UP001529510">
    <property type="component" value="Unassembled WGS sequence"/>
</dbReference>
<dbReference type="AlphaFoldDB" id="A0ABD0QWJ4"/>
<protein>
    <submittedName>
        <fullName evidence="2">Uncharacterized protein</fullName>
    </submittedName>
</protein>
<feature type="region of interest" description="Disordered" evidence="1">
    <location>
        <begin position="32"/>
        <end position="55"/>
    </location>
</feature>
<accession>A0ABD0QWJ4</accession>
<gene>
    <name evidence="2" type="ORF">M9458_013258</name>
</gene>
<feature type="non-terminal residue" evidence="2">
    <location>
        <position position="55"/>
    </location>
</feature>
<organism evidence="2 3">
    <name type="scientific">Cirrhinus mrigala</name>
    <name type="common">Mrigala</name>
    <dbReference type="NCBI Taxonomy" id="683832"/>
    <lineage>
        <taxon>Eukaryota</taxon>
        <taxon>Metazoa</taxon>
        <taxon>Chordata</taxon>
        <taxon>Craniata</taxon>
        <taxon>Vertebrata</taxon>
        <taxon>Euteleostomi</taxon>
        <taxon>Actinopterygii</taxon>
        <taxon>Neopterygii</taxon>
        <taxon>Teleostei</taxon>
        <taxon>Ostariophysi</taxon>
        <taxon>Cypriniformes</taxon>
        <taxon>Cyprinidae</taxon>
        <taxon>Labeoninae</taxon>
        <taxon>Labeonini</taxon>
        <taxon>Cirrhinus</taxon>
    </lineage>
</organism>
<evidence type="ECO:0000313" key="3">
    <source>
        <dbReference type="Proteomes" id="UP001529510"/>
    </source>
</evidence>
<comment type="caution">
    <text evidence="2">The sequence shown here is derived from an EMBL/GenBank/DDBJ whole genome shotgun (WGS) entry which is preliminary data.</text>
</comment>
<reference evidence="2 3" key="1">
    <citation type="submission" date="2024-05" db="EMBL/GenBank/DDBJ databases">
        <title>Genome sequencing and assembly of Indian major carp, Cirrhinus mrigala (Hamilton, 1822).</title>
        <authorList>
            <person name="Mohindra V."/>
            <person name="Chowdhury L.M."/>
            <person name="Lal K."/>
            <person name="Jena J.K."/>
        </authorList>
    </citation>
    <scope>NUCLEOTIDE SEQUENCE [LARGE SCALE GENOMIC DNA]</scope>
    <source>
        <strain evidence="2">CM1030</strain>
        <tissue evidence="2">Blood</tissue>
    </source>
</reference>
<keyword evidence="3" id="KW-1185">Reference proteome</keyword>
<dbReference type="EMBL" id="JAMKFB020000006">
    <property type="protein sequence ID" value="KAL0190560.1"/>
    <property type="molecule type" value="Genomic_DNA"/>
</dbReference>
<evidence type="ECO:0000313" key="2">
    <source>
        <dbReference type="EMBL" id="KAL0190560.1"/>
    </source>
</evidence>
<evidence type="ECO:0000256" key="1">
    <source>
        <dbReference type="SAM" id="MobiDB-lite"/>
    </source>
</evidence>
<sequence>MGKKKQHICHIPGRLTSELTCAGIQERDPSFAPGVTVARDSPAATNSSVTAEHTR</sequence>
<name>A0ABD0QWJ4_CIRMR</name>
<feature type="compositionally biased region" description="Polar residues" evidence="1">
    <location>
        <begin position="43"/>
        <end position="55"/>
    </location>
</feature>